<keyword evidence="3" id="KW-1185">Reference proteome</keyword>
<evidence type="ECO:0000313" key="3">
    <source>
        <dbReference type="Proteomes" id="UP000507470"/>
    </source>
</evidence>
<reference evidence="2 3" key="1">
    <citation type="submission" date="2020-06" db="EMBL/GenBank/DDBJ databases">
        <authorList>
            <person name="Li R."/>
            <person name="Bekaert M."/>
        </authorList>
    </citation>
    <scope>NUCLEOTIDE SEQUENCE [LARGE SCALE GENOMIC DNA]</scope>
    <source>
        <strain evidence="3">wild</strain>
    </source>
</reference>
<dbReference type="AlphaFoldDB" id="A0A6J8CW38"/>
<dbReference type="OrthoDB" id="6144279at2759"/>
<sequence>MYPFPYQERHVHVHNPNAVIVGHNGKIIVGKHKRKKSIGSLHSEVKQQLMISTDIVSSSSSNQSEHGYNQKSNQRVARQLDLESSTSDSEKINSDDSEEDRSLRCNAMVKLKQCKTAAEIEKIVLDLKLELMKRTETKTKTLEKYFLGLLSTTDIPEQSNVKKLQHLDSLTKRENSSNMYTVI</sequence>
<proteinExistence type="predicted"/>
<dbReference type="EMBL" id="CACVKT020006043">
    <property type="protein sequence ID" value="CAC5399659.1"/>
    <property type="molecule type" value="Genomic_DNA"/>
</dbReference>
<gene>
    <name evidence="2" type="ORF">MCOR_33902</name>
</gene>
<dbReference type="Proteomes" id="UP000507470">
    <property type="component" value="Unassembled WGS sequence"/>
</dbReference>
<organism evidence="2 3">
    <name type="scientific">Mytilus coruscus</name>
    <name type="common">Sea mussel</name>
    <dbReference type="NCBI Taxonomy" id="42192"/>
    <lineage>
        <taxon>Eukaryota</taxon>
        <taxon>Metazoa</taxon>
        <taxon>Spiralia</taxon>
        <taxon>Lophotrochozoa</taxon>
        <taxon>Mollusca</taxon>
        <taxon>Bivalvia</taxon>
        <taxon>Autobranchia</taxon>
        <taxon>Pteriomorphia</taxon>
        <taxon>Mytilida</taxon>
        <taxon>Mytiloidea</taxon>
        <taxon>Mytilidae</taxon>
        <taxon>Mytilinae</taxon>
        <taxon>Mytilus</taxon>
    </lineage>
</organism>
<name>A0A6J8CW38_MYTCO</name>
<protein>
    <submittedName>
        <fullName evidence="2">Uncharacterized protein</fullName>
    </submittedName>
</protein>
<feature type="compositionally biased region" description="Polar residues" evidence="1">
    <location>
        <begin position="55"/>
        <end position="87"/>
    </location>
</feature>
<feature type="region of interest" description="Disordered" evidence="1">
    <location>
        <begin position="55"/>
        <end position="101"/>
    </location>
</feature>
<evidence type="ECO:0000313" key="2">
    <source>
        <dbReference type="EMBL" id="CAC5399659.1"/>
    </source>
</evidence>
<evidence type="ECO:0000256" key="1">
    <source>
        <dbReference type="SAM" id="MobiDB-lite"/>
    </source>
</evidence>
<accession>A0A6J8CW38</accession>